<keyword evidence="1" id="KW-0175">Coiled coil</keyword>
<gene>
    <name evidence="5" type="primary">8235661</name>
    <name evidence="4" type="ORF">Phum_PHUM542320</name>
</gene>
<dbReference type="OrthoDB" id="433755at2759"/>
<dbReference type="Proteomes" id="UP000009046">
    <property type="component" value="Unassembled WGS sequence"/>
</dbReference>
<evidence type="ECO:0000256" key="1">
    <source>
        <dbReference type="SAM" id="Coils"/>
    </source>
</evidence>
<dbReference type="VEuPathDB" id="VectorBase:PHUM542320"/>
<dbReference type="SUPFAM" id="SSF49879">
    <property type="entry name" value="SMAD/FHA domain"/>
    <property type="match status" value="1"/>
</dbReference>
<dbReference type="KEGG" id="phu:Phum_PHUM542320"/>
<proteinExistence type="predicted"/>
<name>E0W013_PEDHC</name>
<dbReference type="EnsemblMetazoa" id="PHUM542320-RA">
    <property type="protein sequence ID" value="PHUM542320-PA"/>
    <property type="gene ID" value="PHUM542320"/>
</dbReference>
<dbReference type="AlphaFoldDB" id="E0W013"/>
<organism>
    <name type="scientific">Pediculus humanus subsp. corporis</name>
    <name type="common">Body louse</name>
    <dbReference type="NCBI Taxonomy" id="121224"/>
    <lineage>
        <taxon>Eukaryota</taxon>
        <taxon>Metazoa</taxon>
        <taxon>Ecdysozoa</taxon>
        <taxon>Arthropoda</taxon>
        <taxon>Hexapoda</taxon>
        <taxon>Insecta</taxon>
        <taxon>Pterygota</taxon>
        <taxon>Neoptera</taxon>
        <taxon>Paraneoptera</taxon>
        <taxon>Psocodea</taxon>
        <taxon>Troctomorpha</taxon>
        <taxon>Phthiraptera</taxon>
        <taxon>Anoplura</taxon>
        <taxon>Pediculidae</taxon>
        <taxon>Pediculus</taxon>
    </lineage>
</organism>
<evidence type="ECO:0000313" key="4">
    <source>
        <dbReference type="EMBL" id="EEB18969.1"/>
    </source>
</evidence>
<evidence type="ECO:0000256" key="2">
    <source>
        <dbReference type="SAM" id="MobiDB-lite"/>
    </source>
</evidence>
<dbReference type="Gene3D" id="2.60.200.20">
    <property type="match status" value="1"/>
</dbReference>
<dbReference type="Pfam" id="PF00498">
    <property type="entry name" value="FHA"/>
    <property type="match status" value="1"/>
</dbReference>
<feature type="region of interest" description="Disordered" evidence="2">
    <location>
        <begin position="133"/>
        <end position="155"/>
    </location>
</feature>
<sequence length="447" mass="51590">MVWITTKLGNCDIVMAHPTVSRFHAVMQYRTEGDSDNNPGFYIYDLNSTHGTFLNKNRIKSNIYVRVQVGHIIKLGMSSRSFILQGPQDDEEPESELSVTELKDLRLKEQLAAEAAEKERILLKELEEEKRKKKEEEDGIDWGMGEDADEETDLSENPFAAPQNEELYINDPKKTLRGWFEREGYNLEYNCQEKSFGQFICKIELPIDNAKGLPVIAEAIVRGKKKEAVVQCALEACRILDQYGLLRQSNHESKKRKAKNWEDNDYYDSDDDTFLDRTGTVEKKRKQRMEQAGIKSNNDVYTYQSLVERHNKILQSIKEIENQISQANKSSDVKEKKDEDVDELDAFMSNLTNDVKKNNLDIRKLKAELTSLKQEELSVRNLANVAKPAELPKLKPSLPETLNESKKSVKMPIIGKRKMIKKPLVMFQKAKEKNFDENERMEEVDSD</sequence>
<dbReference type="PANTHER" id="PTHR23308">
    <property type="entry name" value="NUCLEAR INHIBITOR OF PROTEIN PHOSPHATASE-1"/>
    <property type="match status" value="1"/>
</dbReference>
<dbReference type="GeneID" id="8235661"/>
<reference evidence="5" key="3">
    <citation type="submission" date="2020-05" db="UniProtKB">
        <authorList>
            <consortium name="EnsemblMetazoa"/>
        </authorList>
    </citation>
    <scope>IDENTIFICATION</scope>
    <source>
        <strain evidence="5">USDA</strain>
    </source>
</reference>
<dbReference type="CTD" id="8235661"/>
<dbReference type="InParanoid" id="E0W013"/>
<feature type="compositionally biased region" description="Acidic residues" evidence="2">
    <location>
        <begin position="137"/>
        <end position="154"/>
    </location>
</feature>
<evidence type="ECO:0000313" key="6">
    <source>
        <dbReference type="Proteomes" id="UP000009046"/>
    </source>
</evidence>
<keyword evidence="6" id="KW-1185">Reference proteome</keyword>
<dbReference type="CDD" id="cd19856">
    <property type="entry name" value="DSRM_Kanadaptin"/>
    <property type="match status" value="1"/>
</dbReference>
<dbReference type="EMBL" id="AAZO01006586">
    <property type="status" value="NOT_ANNOTATED_CDS"/>
    <property type="molecule type" value="Genomic_DNA"/>
</dbReference>
<feature type="domain" description="FHA" evidence="3">
    <location>
        <begin position="2"/>
        <end position="59"/>
    </location>
</feature>
<dbReference type="HOGENOM" id="CLU_015909_0_1_1"/>
<reference evidence="4" key="1">
    <citation type="submission" date="2007-04" db="EMBL/GenBank/DDBJ databases">
        <title>Annotation of Pediculus humanus corporis strain USDA.</title>
        <authorList>
            <person name="Kirkness E."/>
            <person name="Hannick L."/>
            <person name="Hass B."/>
            <person name="Bruggner R."/>
            <person name="Lawson D."/>
            <person name="Bidwell S."/>
            <person name="Joardar V."/>
            <person name="Caler E."/>
            <person name="Walenz B."/>
            <person name="Inman J."/>
            <person name="Schobel S."/>
            <person name="Galinsky K."/>
            <person name="Amedeo P."/>
            <person name="Strausberg R."/>
        </authorList>
    </citation>
    <scope>NUCLEOTIDE SEQUENCE</scope>
    <source>
        <strain evidence="4">USDA</strain>
    </source>
</reference>
<dbReference type="InterPro" id="IPR000253">
    <property type="entry name" value="FHA_dom"/>
</dbReference>
<dbReference type="OMA" id="WGFQEDA"/>
<dbReference type="SMART" id="SM00240">
    <property type="entry name" value="FHA"/>
    <property type="match status" value="1"/>
</dbReference>
<protein>
    <submittedName>
        <fullName evidence="4 5">Kanadaptin, putative</fullName>
    </submittedName>
</protein>
<dbReference type="STRING" id="121224.E0W013"/>
<dbReference type="FunCoup" id="E0W013">
    <property type="interactions" value="1516"/>
</dbReference>
<dbReference type="InterPro" id="IPR050923">
    <property type="entry name" value="Cell_Proc_Reg/RNA_Proc"/>
</dbReference>
<dbReference type="InterPro" id="IPR008984">
    <property type="entry name" value="SMAD_FHA_dom_sf"/>
</dbReference>
<feature type="coiled-coil region" evidence="1">
    <location>
        <begin position="303"/>
        <end position="382"/>
    </location>
</feature>
<dbReference type="PROSITE" id="PS50006">
    <property type="entry name" value="FHA_DOMAIN"/>
    <property type="match status" value="1"/>
</dbReference>
<dbReference type="eggNOG" id="KOG1881">
    <property type="taxonomic scope" value="Eukaryota"/>
</dbReference>
<dbReference type="RefSeq" id="XP_002431707.1">
    <property type="nucleotide sequence ID" value="XM_002431662.1"/>
</dbReference>
<evidence type="ECO:0000313" key="5">
    <source>
        <dbReference type="EnsemblMetazoa" id="PHUM542320-PA"/>
    </source>
</evidence>
<dbReference type="EMBL" id="DS235854">
    <property type="protein sequence ID" value="EEB18969.1"/>
    <property type="molecule type" value="Genomic_DNA"/>
</dbReference>
<reference evidence="4" key="2">
    <citation type="submission" date="2007-04" db="EMBL/GenBank/DDBJ databases">
        <title>The genome of the human body louse.</title>
        <authorList>
            <consortium name="The Human Body Louse Genome Consortium"/>
            <person name="Kirkness E."/>
            <person name="Walenz B."/>
            <person name="Hass B."/>
            <person name="Bruggner R."/>
            <person name="Strausberg R."/>
        </authorList>
    </citation>
    <scope>NUCLEOTIDE SEQUENCE</scope>
    <source>
        <strain evidence="4">USDA</strain>
    </source>
</reference>
<evidence type="ECO:0000259" key="3">
    <source>
        <dbReference type="PROSITE" id="PS50006"/>
    </source>
</evidence>
<accession>E0W013</accession>